<keyword evidence="1" id="KW-0812">Transmembrane</keyword>
<dbReference type="InterPro" id="IPR043726">
    <property type="entry name" value="LiaI-LiaF-like_TM1"/>
</dbReference>
<feature type="transmembrane region" description="Helical" evidence="1">
    <location>
        <begin position="51"/>
        <end position="70"/>
    </location>
</feature>
<sequence length="117" mass="13057">MDNDNHPLEPVLVNKKKLDPGRFVRSFFLIFVGIIFLLNTTGVVDWTVWTYIWRFWPVLIILSGLSLVVGSGRGVSLIISLFSLVTFVGVGIFSLGAVNSPIVADILFFTIVKYPKI</sequence>
<feature type="transmembrane region" description="Helical" evidence="1">
    <location>
        <begin position="77"/>
        <end position="98"/>
    </location>
</feature>
<keyword evidence="1" id="KW-1133">Transmembrane helix</keyword>
<feature type="domain" description="LiaI-LiaF-like transmembrane region" evidence="2">
    <location>
        <begin position="27"/>
        <end position="68"/>
    </location>
</feature>
<dbReference type="Proteomes" id="UP000228495">
    <property type="component" value="Unassembled WGS sequence"/>
</dbReference>
<evidence type="ECO:0000256" key="1">
    <source>
        <dbReference type="SAM" id="Phobius"/>
    </source>
</evidence>
<dbReference type="Pfam" id="PF18917">
    <property type="entry name" value="LiaI-LiaF-like_TM1"/>
    <property type="match status" value="1"/>
</dbReference>
<evidence type="ECO:0000259" key="2">
    <source>
        <dbReference type="Pfam" id="PF18917"/>
    </source>
</evidence>
<organism evidence="3 4">
    <name type="scientific">candidate division WWE3 bacterium CG22_combo_CG10-13_8_21_14_all_39_12</name>
    <dbReference type="NCBI Taxonomy" id="1975094"/>
    <lineage>
        <taxon>Bacteria</taxon>
        <taxon>Katanobacteria</taxon>
    </lineage>
</organism>
<comment type="caution">
    <text evidence="3">The sequence shown here is derived from an EMBL/GenBank/DDBJ whole genome shotgun (WGS) entry which is preliminary data.</text>
</comment>
<proteinExistence type="predicted"/>
<evidence type="ECO:0000313" key="4">
    <source>
        <dbReference type="Proteomes" id="UP000228495"/>
    </source>
</evidence>
<dbReference type="AlphaFoldDB" id="A0A2H0BFP7"/>
<keyword evidence="1" id="KW-0472">Membrane</keyword>
<reference evidence="3 4" key="1">
    <citation type="submission" date="2017-09" db="EMBL/GenBank/DDBJ databases">
        <title>Depth-based differentiation of microbial function through sediment-hosted aquifers and enrichment of novel symbionts in the deep terrestrial subsurface.</title>
        <authorList>
            <person name="Probst A.J."/>
            <person name="Ladd B."/>
            <person name="Jarett J.K."/>
            <person name="Geller-Mcgrath D.E."/>
            <person name="Sieber C.M."/>
            <person name="Emerson J.B."/>
            <person name="Anantharaman K."/>
            <person name="Thomas B.C."/>
            <person name="Malmstrom R."/>
            <person name="Stieglmeier M."/>
            <person name="Klingl A."/>
            <person name="Woyke T."/>
            <person name="Ryan C.M."/>
            <person name="Banfield J.F."/>
        </authorList>
    </citation>
    <scope>NUCLEOTIDE SEQUENCE [LARGE SCALE GENOMIC DNA]</scope>
    <source>
        <strain evidence="3">CG22_combo_CG10-13_8_21_14_all_39_12</strain>
    </source>
</reference>
<feature type="transmembrane region" description="Helical" evidence="1">
    <location>
        <begin position="23"/>
        <end position="39"/>
    </location>
</feature>
<accession>A0A2H0BFP7</accession>
<gene>
    <name evidence="3" type="ORF">COX05_02810</name>
</gene>
<protein>
    <recommendedName>
        <fullName evidence="2">LiaI-LiaF-like transmembrane region domain-containing protein</fullName>
    </recommendedName>
</protein>
<dbReference type="EMBL" id="PCSU01000048">
    <property type="protein sequence ID" value="PIP56485.1"/>
    <property type="molecule type" value="Genomic_DNA"/>
</dbReference>
<name>A0A2H0BFP7_UNCKA</name>
<evidence type="ECO:0000313" key="3">
    <source>
        <dbReference type="EMBL" id="PIP56485.1"/>
    </source>
</evidence>